<dbReference type="PANTHER" id="PTHR42973:SF7">
    <property type="entry name" value="FAD-BINDING PCMH-TYPE DOMAIN-CONTAINING PROTEIN"/>
    <property type="match status" value="1"/>
</dbReference>
<dbReference type="OrthoDB" id="407275at2759"/>
<dbReference type="InterPro" id="IPR016169">
    <property type="entry name" value="FAD-bd_PCMH_sub2"/>
</dbReference>
<keyword evidence="2" id="KW-0285">Flavoprotein</keyword>
<name>A0A1W2TWR0_ROSNE</name>
<dbReference type="PANTHER" id="PTHR42973">
    <property type="entry name" value="BINDING OXIDOREDUCTASE, PUTATIVE (AFU_ORTHOLOGUE AFUA_1G17690)-RELATED"/>
    <property type="match status" value="1"/>
</dbReference>
<dbReference type="GO" id="GO:0071949">
    <property type="term" value="F:FAD binding"/>
    <property type="evidence" value="ECO:0007669"/>
    <property type="project" value="InterPro"/>
</dbReference>
<dbReference type="InterPro" id="IPR050416">
    <property type="entry name" value="FAD-linked_Oxidoreductase"/>
</dbReference>
<dbReference type="EC" id="1.3.1.98" evidence="6"/>
<accession>A0A1W2TWR0</accession>
<keyword evidence="7" id="KW-1185">Reference proteome</keyword>
<sequence>MASNVTAALAALHPDLPLLTPSDANFEVTRACFAKRDADVPFAIARPQNVQHVQALVQYCTKNAVDFVVRGGGHDCAGRSQVAGTLSIDLRDIKHVSVSADQKTATVGGGILFRDLAKELDSRGLITPVGTVASVGYVGWATLGGYGPFSTSHGLGVDQIVAAKVVNPKGELVEADAELLRGIRGGGGIFGVIVELTIKVYPLKELFTSLLIFESSDLKTAWTKYAEGYEKLAAAEPIPRALQLQLFGIELPGLGKVLAVAATWADADQSEGKRWFDKVAALGACIMNNPEAKTVSAFTAFNETLVVYGSYGRTYTANLAKYTPKTAEILAKYTASIPGGGIAIAVHSLRAPAPSEVDVFGSRYDHLMLEIVAMTPAQDIAEKGAVWALELIQELKDADPENVLDSSYVSLCGEHDSDNKKIYGVHYDKLVALKKKYDPDNVFKYAVPRLGL</sequence>
<evidence type="ECO:0000256" key="3">
    <source>
        <dbReference type="ARBA" id="ARBA00022827"/>
    </source>
</evidence>
<dbReference type="OMA" id="IFSYHTL"/>
<dbReference type="PROSITE" id="PS51387">
    <property type="entry name" value="FAD_PCMH"/>
    <property type="match status" value="1"/>
</dbReference>
<evidence type="ECO:0000313" key="7">
    <source>
        <dbReference type="Proteomes" id="UP000054516"/>
    </source>
</evidence>
<dbReference type="Gene3D" id="3.30.465.10">
    <property type="match status" value="1"/>
</dbReference>
<dbReference type="InterPro" id="IPR016166">
    <property type="entry name" value="FAD-bd_PCMH"/>
</dbReference>
<dbReference type="InterPro" id="IPR036318">
    <property type="entry name" value="FAD-bd_PCMH-like_sf"/>
</dbReference>
<gene>
    <name evidence="6" type="ORF">SAMD00023353_10400150</name>
</gene>
<reference evidence="6" key="1">
    <citation type="submission" date="2016-03" db="EMBL/GenBank/DDBJ databases">
        <title>Draft genome sequence of Rosellinia necatrix.</title>
        <authorList>
            <person name="Kanematsu S."/>
        </authorList>
    </citation>
    <scope>NUCLEOTIDE SEQUENCE [LARGE SCALE GENOMIC DNA]</scope>
    <source>
        <strain evidence="6">W97</strain>
    </source>
</reference>
<organism evidence="6">
    <name type="scientific">Rosellinia necatrix</name>
    <name type="common">White root-rot fungus</name>
    <dbReference type="NCBI Taxonomy" id="77044"/>
    <lineage>
        <taxon>Eukaryota</taxon>
        <taxon>Fungi</taxon>
        <taxon>Dikarya</taxon>
        <taxon>Ascomycota</taxon>
        <taxon>Pezizomycotina</taxon>
        <taxon>Sordariomycetes</taxon>
        <taxon>Xylariomycetidae</taxon>
        <taxon>Xylariales</taxon>
        <taxon>Xylariaceae</taxon>
        <taxon>Rosellinia</taxon>
    </lineage>
</organism>
<evidence type="ECO:0000259" key="5">
    <source>
        <dbReference type="PROSITE" id="PS51387"/>
    </source>
</evidence>
<dbReference type="Pfam" id="PF08031">
    <property type="entry name" value="BBE"/>
    <property type="match status" value="1"/>
</dbReference>
<protein>
    <submittedName>
        <fullName evidence="6">Putative d-lactate dehydrogenase protein</fullName>
        <ecNumber evidence="6">1.3.1.98</ecNumber>
    </submittedName>
</protein>
<dbReference type="Gene3D" id="3.30.43.10">
    <property type="entry name" value="Uridine Diphospho-n-acetylenolpyruvylglucosamine Reductase, domain 2"/>
    <property type="match status" value="1"/>
</dbReference>
<keyword evidence="3" id="KW-0274">FAD</keyword>
<dbReference type="SUPFAM" id="SSF56176">
    <property type="entry name" value="FAD-binding/transporter-associated domain-like"/>
    <property type="match status" value="1"/>
</dbReference>
<dbReference type="STRING" id="77044.A0A1W2TWR0"/>
<evidence type="ECO:0000256" key="1">
    <source>
        <dbReference type="ARBA" id="ARBA00005466"/>
    </source>
</evidence>
<evidence type="ECO:0000256" key="2">
    <source>
        <dbReference type="ARBA" id="ARBA00022630"/>
    </source>
</evidence>
<dbReference type="EMBL" id="DF977549">
    <property type="protein sequence ID" value="GAP93091.1"/>
    <property type="molecule type" value="Genomic_DNA"/>
</dbReference>
<dbReference type="InterPro" id="IPR016167">
    <property type="entry name" value="FAD-bd_PCMH_sub1"/>
</dbReference>
<dbReference type="Gene3D" id="3.40.462.20">
    <property type="match status" value="1"/>
</dbReference>
<evidence type="ECO:0000256" key="4">
    <source>
        <dbReference type="ARBA" id="ARBA00023002"/>
    </source>
</evidence>
<dbReference type="InterPro" id="IPR012951">
    <property type="entry name" value="BBE"/>
</dbReference>
<dbReference type="InterPro" id="IPR006094">
    <property type="entry name" value="Oxid_FAD_bind_N"/>
</dbReference>
<feature type="domain" description="FAD-binding PCMH-type" evidence="5">
    <location>
        <begin position="37"/>
        <end position="203"/>
    </location>
</feature>
<dbReference type="GO" id="GO:0008762">
    <property type="term" value="F:UDP-N-acetylmuramate dehydrogenase activity"/>
    <property type="evidence" value="ECO:0007669"/>
    <property type="project" value="UniProtKB-EC"/>
</dbReference>
<dbReference type="Pfam" id="PF01565">
    <property type="entry name" value="FAD_binding_4"/>
    <property type="match status" value="1"/>
</dbReference>
<dbReference type="AlphaFoldDB" id="A0A1W2TWR0"/>
<proteinExistence type="inferred from homology"/>
<keyword evidence="4 6" id="KW-0560">Oxidoreductase</keyword>
<evidence type="ECO:0000313" key="6">
    <source>
        <dbReference type="EMBL" id="GAP93091.1"/>
    </source>
</evidence>
<comment type="similarity">
    <text evidence="1">Belongs to the oxygen-dependent FAD-linked oxidoreductase family.</text>
</comment>
<dbReference type="Proteomes" id="UP000054516">
    <property type="component" value="Unassembled WGS sequence"/>
</dbReference>